<organism evidence="4 5">
    <name type="scientific">Williamsia marianensis</name>
    <dbReference type="NCBI Taxonomy" id="85044"/>
    <lineage>
        <taxon>Bacteria</taxon>
        <taxon>Bacillati</taxon>
        <taxon>Actinomycetota</taxon>
        <taxon>Actinomycetes</taxon>
        <taxon>Mycobacteriales</taxon>
        <taxon>Nocardiaceae</taxon>
        <taxon>Williamsia</taxon>
    </lineage>
</organism>
<evidence type="ECO:0000256" key="1">
    <source>
        <dbReference type="SAM" id="MobiDB-lite"/>
    </source>
</evidence>
<sequence>MTTAHSRLLRLFAAITTAIFAAAPAIIAAPHAGAAPGDGGIVSAAPTLSLDSLGAGEDLAFPGQQGSTTVTIPVPEGLTPTDIRATVQLPSNAQGATLTVVQDGETLSSIDVPSADRTPVTIGLRGAEVIDNAVIVTIRSFVVPPAGFCVFDETDQLMLLTPSVVFSGTEIAPTVVADFLPPILQRLTIATPATPTQAESNAAVALASAVVGYYGEQPVDVVMETLPEGQSALTTPSTAFERQVAVIERPDSAVTLLGTVGVPALLLSGPATDLTNQTRLLTSDMSRLAVSSKAVAGPLRASPQLPPDATTLRDLGEPGASATALTDPKVSIGLDQTRLGRPTGDIKVNLKGSYTPLPPNYGGQVVVSVGDEVVTRWATEPSGTIDKMITIPDRLLQRFTDLNVAVDAAGDTGACGEASPITLDISGDSPVQSSPATPPVPPGFQSVPQTLMPELQIGLTVGSFADTARAVSIIEGVQRLSAVPLGTSVVPLETATASKLPAILIAADNWDDPTIDLPVSKSGNNPIDFAGVDGNGDETTLTLDPAVNFGSLQTVVDGERTVLVATSTGAPGQLDALLGWLGADRDRWVRLNGNALVAVPDRDPVALTVDIGSTSNTSDTEDNRSLIRWIGAGVLVAIAIVVAIVVIRSRRREPGS</sequence>
<feature type="region of interest" description="Disordered" evidence="1">
    <location>
        <begin position="298"/>
        <end position="324"/>
    </location>
</feature>
<comment type="caution">
    <text evidence="4">The sequence shown here is derived from an EMBL/GenBank/DDBJ whole genome shotgun (WGS) entry which is preliminary data.</text>
</comment>
<dbReference type="EMBL" id="RBKV01000001">
    <property type="protein sequence ID" value="RKR96149.1"/>
    <property type="molecule type" value="Genomic_DNA"/>
</dbReference>
<reference evidence="4 5" key="1">
    <citation type="submission" date="2018-10" db="EMBL/GenBank/DDBJ databases">
        <title>Sequencing the genomes of 1000 actinobacteria strains.</title>
        <authorList>
            <person name="Klenk H.-P."/>
        </authorList>
    </citation>
    <scope>NUCLEOTIDE SEQUENCE [LARGE SCALE GENOMIC DNA]</scope>
    <source>
        <strain evidence="4 5">DSM 44343</strain>
    </source>
</reference>
<dbReference type="Proteomes" id="UP000274762">
    <property type="component" value="Unassembled WGS sequence"/>
</dbReference>
<accession>A0A315TE84</accession>
<dbReference type="RefSeq" id="WP_243404369.1">
    <property type="nucleotide sequence ID" value="NZ_CBCRXS010000005.1"/>
</dbReference>
<evidence type="ECO:0000256" key="3">
    <source>
        <dbReference type="SAM" id="SignalP"/>
    </source>
</evidence>
<evidence type="ECO:0000256" key="2">
    <source>
        <dbReference type="SAM" id="Phobius"/>
    </source>
</evidence>
<feature type="chain" id="PRO_5043163431" description="Cellulose synthase subunit" evidence="3">
    <location>
        <begin position="35"/>
        <end position="656"/>
    </location>
</feature>
<feature type="signal peptide" evidence="3">
    <location>
        <begin position="1"/>
        <end position="34"/>
    </location>
</feature>
<accession>A0A495K6N5</accession>
<evidence type="ECO:0008006" key="6">
    <source>
        <dbReference type="Google" id="ProtNLM"/>
    </source>
</evidence>
<gene>
    <name evidence="4" type="ORF">DFJ75_2988</name>
</gene>
<keyword evidence="2" id="KW-1133">Transmembrane helix</keyword>
<name>A0A315TE84_WILMA</name>
<keyword evidence="2" id="KW-0812">Transmembrane</keyword>
<feature type="transmembrane region" description="Helical" evidence="2">
    <location>
        <begin position="626"/>
        <end position="647"/>
    </location>
</feature>
<proteinExistence type="predicted"/>
<keyword evidence="2" id="KW-0472">Membrane</keyword>
<protein>
    <recommendedName>
        <fullName evidence="6">Cellulose synthase subunit</fullName>
    </recommendedName>
</protein>
<evidence type="ECO:0000313" key="4">
    <source>
        <dbReference type="EMBL" id="RKR96149.1"/>
    </source>
</evidence>
<evidence type="ECO:0000313" key="5">
    <source>
        <dbReference type="Proteomes" id="UP000274762"/>
    </source>
</evidence>
<keyword evidence="3" id="KW-0732">Signal</keyword>
<dbReference type="AlphaFoldDB" id="A0A315TE84"/>